<protein>
    <submittedName>
        <fullName evidence="1">Uncharacterized protein</fullName>
    </submittedName>
</protein>
<evidence type="ECO:0000313" key="1">
    <source>
        <dbReference type="EMBL" id="MPM98974.1"/>
    </source>
</evidence>
<accession>A0A645EAB7</accession>
<dbReference type="AlphaFoldDB" id="A0A645EAB7"/>
<reference evidence="1" key="1">
    <citation type="submission" date="2019-08" db="EMBL/GenBank/DDBJ databases">
        <authorList>
            <person name="Kucharzyk K."/>
            <person name="Murdoch R.W."/>
            <person name="Higgins S."/>
            <person name="Loffler F."/>
        </authorList>
    </citation>
    <scope>NUCLEOTIDE SEQUENCE</scope>
</reference>
<proteinExistence type="predicted"/>
<sequence>MEGLSQLVHGSAQSGYLVVGFERDPLGKVIPRVFEGDIRHNPQRFSNIPDQVLVIDDRSHQVDGQQQQRDAFCVQFISLKFIQLVTDDEHSSLSLQFKSVNKNHQEQRIIFLVLYGDPAEIVHVTVDRIENLIIRQNILQKQFGLPLQFRILHGKAALIPHFDVIGQFRIQGLGSLRLREINFRVGHNRILVRGDFLLQQFVISIFDRVHTDDCVADIHQSHDGYSQKSQ</sequence>
<comment type="caution">
    <text evidence="1">The sequence shown here is derived from an EMBL/GenBank/DDBJ whole genome shotgun (WGS) entry which is preliminary data.</text>
</comment>
<organism evidence="1">
    <name type="scientific">bioreactor metagenome</name>
    <dbReference type="NCBI Taxonomy" id="1076179"/>
    <lineage>
        <taxon>unclassified sequences</taxon>
        <taxon>metagenomes</taxon>
        <taxon>ecological metagenomes</taxon>
    </lineage>
</organism>
<dbReference type="EMBL" id="VSSQ01045096">
    <property type="protein sequence ID" value="MPM98974.1"/>
    <property type="molecule type" value="Genomic_DNA"/>
</dbReference>
<gene>
    <name evidence="1" type="ORF">SDC9_146164</name>
</gene>
<name>A0A645EAB7_9ZZZZ</name>